<organism evidence="9 10">
    <name type="scientific">Panagrolaimus davidi</name>
    <dbReference type="NCBI Taxonomy" id="227884"/>
    <lineage>
        <taxon>Eukaryota</taxon>
        <taxon>Metazoa</taxon>
        <taxon>Ecdysozoa</taxon>
        <taxon>Nematoda</taxon>
        <taxon>Chromadorea</taxon>
        <taxon>Rhabditida</taxon>
        <taxon>Tylenchina</taxon>
        <taxon>Panagrolaimomorpha</taxon>
        <taxon>Panagrolaimoidea</taxon>
        <taxon>Panagrolaimidae</taxon>
        <taxon>Panagrolaimus</taxon>
    </lineage>
</organism>
<dbReference type="GO" id="GO:0050660">
    <property type="term" value="F:flavin adenine dinucleotide binding"/>
    <property type="evidence" value="ECO:0007669"/>
    <property type="project" value="InterPro"/>
</dbReference>
<dbReference type="Gene3D" id="3.50.50.60">
    <property type="entry name" value="FAD/NAD(P)-binding domain"/>
    <property type="match status" value="2"/>
</dbReference>
<name>A0A914Q4B7_9BILA</name>
<dbReference type="GO" id="GO:0050661">
    <property type="term" value="F:NADP binding"/>
    <property type="evidence" value="ECO:0007669"/>
    <property type="project" value="InterPro"/>
</dbReference>
<dbReference type="PANTHER" id="PTHR43098">
    <property type="entry name" value="L-ORNITHINE N(5)-MONOOXYGENASE-RELATED"/>
    <property type="match status" value="1"/>
</dbReference>
<comment type="cofactor">
    <cofactor evidence="1 8">
        <name>FAD</name>
        <dbReference type="ChEBI" id="CHEBI:57692"/>
    </cofactor>
</comment>
<evidence type="ECO:0000313" key="9">
    <source>
        <dbReference type="Proteomes" id="UP000887578"/>
    </source>
</evidence>
<keyword evidence="9" id="KW-1185">Reference proteome</keyword>
<dbReference type="AlphaFoldDB" id="A0A914Q4B7"/>
<evidence type="ECO:0000256" key="4">
    <source>
        <dbReference type="ARBA" id="ARBA00022827"/>
    </source>
</evidence>
<reference evidence="10" key="1">
    <citation type="submission" date="2022-11" db="UniProtKB">
        <authorList>
            <consortium name="WormBaseParasite"/>
        </authorList>
    </citation>
    <scope>IDENTIFICATION</scope>
</reference>
<keyword evidence="7 8" id="KW-0503">Monooxygenase</keyword>
<sequence length="558" mass="63993">MTKIIPPSPPTSNSKEEVHIDPYMNNLDLDILIVGAGFSGIYLLYNLRKKGYKVKIFEGSNGLGGTWQINRYPGARVDSDQPVYQLSIPQIWKEWTWKEKFPGSEELRQYFDFCDKILDIKKDVAFNTKVIAANFKKTEGKWMIKTNDGRITKAKYFLPCIGFAAKRYIPDFPGIETFKGEIYHSSEWPKFEVDVSEKRCAVIGTGASGVQIVQEWGKRAKSLVVFQRTPNLCLPMSQRNLTAEEQNIQKHEYQNYFLRREAHFGGFVFGFLPRDTFEDTAEEREKVFEALWNCGNMAFWIGGYQDIFFKLDANYEAYKFWAKKTRSKIEDPQKRDILAPLEPPHPFGTKLPSLEQDYYQMFNKTNVDVVSLKENPIIEIKSNGILTSDGKFHEIDILALATGFDFAGALLKIDLTDINDIPLSEHWSNGTKTFQGISISSFPNMFYTYGPQAPTAFSNGPTLIEIQADWIIKVIDYCEEKNVKYIVAKEEAQEKWSSEIHETAKMSLFPLADSWYMGANIPGKKREMLNFLGGVPKYAEILKMNLKNDLEGYELVLN</sequence>
<evidence type="ECO:0000256" key="5">
    <source>
        <dbReference type="ARBA" id="ARBA00022857"/>
    </source>
</evidence>
<accession>A0A914Q4B7</accession>
<evidence type="ECO:0000256" key="2">
    <source>
        <dbReference type="ARBA" id="ARBA00010139"/>
    </source>
</evidence>
<dbReference type="SUPFAM" id="SSF51905">
    <property type="entry name" value="FAD/NAD(P)-binding domain"/>
    <property type="match status" value="2"/>
</dbReference>
<dbReference type="Pfam" id="PF00743">
    <property type="entry name" value="FMO-like"/>
    <property type="match status" value="1"/>
</dbReference>
<proteinExistence type="inferred from homology"/>
<dbReference type="InterPro" id="IPR020946">
    <property type="entry name" value="Flavin_mOase-like"/>
</dbReference>
<dbReference type="InterPro" id="IPR050775">
    <property type="entry name" value="FAD-binding_Monooxygenases"/>
</dbReference>
<evidence type="ECO:0000256" key="1">
    <source>
        <dbReference type="ARBA" id="ARBA00001974"/>
    </source>
</evidence>
<evidence type="ECO:0000256" key="7">
    <source>
        <dbReference type="ARBA" id="ARBA00023033"/>
    </source>
</evidence>
<evidence type="ECO:0000256" key="8">
    <source>
        <dbReference type="RuleBase" id="RU361177"/>
    </source>
</evidence>
<dbReference type="PANTHER" id="PTHR43098:SF3">
    <property type="entry name" value="L-ORNITHINE N(5)-MONOOXYGENASE-RELATED"/>
    <property type="match status" value="1"/>
</dbReference>
<dbReference type="WBParaSite" id="PDA_v2.g23764.t1">
    <property type="protein sequence ID" value="PDA_v2.g23764.t1"/>
    <property type="gene ID" value="PDA_v2.g23764"/>
</dbReference>
<keyword evidence="6 8" id="KW-0560">Oxidoreductase</keyword>
<dbReference type="GO" id="GO:0004499">
    <property type="term" value="F:N,N-dimethylaniline monooxygenase activity"/>
    <property type="evidence" value="ECO:0007669"/>
    <property type="project" value="InterPro"/>
</dbReference>
<keyword evidence="4 8" id="KW-0274">FAD</keyword>
<dbReference type="Proteomes" id="UP000887578">
    <property type="component" value="Unplaced"/>
</dbReference>
<comment type="similarity">
    <text evidence="8">Belongs to the FMO family.</text>
</comment>
<keyword evidence="5" id="KW-0521">NADP</keyword>
<evidence type="ECO:0000256" key="3">
    <source>
        <dbReference type="ARBA" id="ARBA00022630"/>
    </source>
</evidence>
<comment type="similarity">
    <text evidence="2">Belongs to the FAD-binding monooxygenase family.</text>
</comment>
<evidence type="ECO:0000313" key="10">
    <source>
        <dbReference type="WBParaSite" id="PDA_v2.g23764.t1"/>
    </source>
</evidence>
<dbReference type="InterPro" id="IPR036188">
    <property type="entry name" value="FAD/NAD-bd_sf"/>
</dbReference>
<protein>
    <recommendedName>
        <fullName evidence="8">Flavin-containing monooxygenase</fullName>
        <ecNumber evidence="8">1.-.-.-</ecNumber>
    </recommendedName>
</protein>
<dbReference type="EC" id="1.-.-.-" evidence="8"/>
<keyword evidence="3 8" id="KW-0285">Flavoprotein</keyword>
<evidence type="ECO:0000256" key="6">
    <source>
        <dbReference type="ARBA" id="ARBA00023002"/>
    </source>
</evidence>